<dbReference type="Pfam" id="PF04082">
    <property type="entry name" value="Fungal_trans"/>
    <property type="match status" value="1"/>
</dbReference>
<feature type="region of interest" description="Disordered" evidence="7">
    <location>
        <begin position="784"/>
        <end position="814"/>
    </location>
</feature>
<reference evidence="10" key="1">
    <citation type="journal article" date="2016" name="Proc. Natl. Acad. Sci. U.S.A.">
        <title>Comparative genomics of biotechnologically important yeasts.</title>
        <authorList>
            <person name="Riley R."/>
            <person name="Haridas S."/>
            <person name="Wolfe K.H."/>
            <person name="Lopes M.R."/>
            <person name="Hittinger C.T."/>
            <person name="Goeker M."/>
            <person name="Salamov A.A."/>
            <person name="Wisecaver J.H."/>
            <person name="Long T.M."/>
            <person name="Calvey C.H."/>
            <person name="Aerts A.L."/>
            <person name="Barry K.W."/>
            <person name="Choi C."/>
            <person name="Clum A."/>
            <person name="Coughlan A.Y."/>
            <person name="Deshpande S."/>
            <person name="Douglass A.P."/>
            <person name="Hanson S.J."/>
            <person name="Klenk H.-P."/>
            <person name="LaButti K.M."/>
            <person name="Lapidus A."/>
            <person name="Lindquist E.A."/>
            <person name="Lipzen A.M."/>
            <person name="Meier-Kolthoff J.P."/>
            <person name="Ohm R.A."/>
            <person name="Otillar R.P."/>
            <person name="Pangilinan J.L."/>
            <person name="Peng Y."/>
            <person name="Rokas A."/>
            <person name="Rosa C.A."/>
            <person name="Scheuner C."/>
            <person name="Sibirny A.A."/>
            <person name="Slot J.C."/>
            <person name="Stielow J.B."/>
            <person name="Sun H."/>
            <person name="Kurtzman C.P."/>
            <person name="Blackwell M."/>
            <person name="Grigoriev I.V."/>
            <person name="Jeffries T.W."/>
        </authorList>
    </citation>
    <scope>NUCLEOTIDE SEQUENCE [LARGE SCALE GENOMIC DNA]</scope>
    <source>
        <strain evidence="10">NRRL Y-1626</strain>
    </source>
</reference>
<organism evidence="9 10">
    <name type="scientific">Hanseniaspora valbyensis NRRL Y-1626</name>
    <dbReference type="NCBI Taxonomy" id="766949"/>
    <lineage>
        <taxon>Eukaryota</taxon>
        <taxon>Fungi</taxon>
        <taxon>Dikarya</taxon>
        <taxon>Ascomycota</taxon>
        <taxon>Saccharomycotina</taxon>
        <taxon>Saccharomycetes</taxon>
        <taxon>Saccharomycodales</taxon>
        <taxon>Saccharomycodaceae</taxon>
        <taxon>Hanseniaspora</taxon>
    </lineage>
</organism>
<evidence type="ECO:0000256" key="2">
    <source>
        <dbReference type="ARBA" id="ARBA00022833"/>
    </source>
</evidence>
<sequence>MSGVSNKETNNSNDSSNMKNNEGNNNNYYYNKANSISEKQNLDNQKTNTNINGINNNNKNIDVDYSPFLLSPPEHQQNQMNMDNTLRNNSNFNDNQQKQQSQQNTFDSASTDQTKTPLTNPNNNINDNNNINSNKSTNSSKNSPAVEKFVNKHSRSNSNRETTSNGVKRSRKQSSESNASLHERPEKKECDHCRRRQTQCVQVPNLKNCVQCESKGIKCTYSEIVSNKSTFELEQIKKRVDENVNVHDLLKRTKYDTSTKASSMPSQVANTNQNANQQSQLMNNIMGQNFNSLQGILDPSSISNANNNGQRNALSNSNGILSPDILNAMSPLNFNPNNNNTSNNNNSNINLTNALASAFNSINSKGNLNNNNNNNINNNTLNSNLLSGIVSNLLMNNMNPGNNPNQQQASPSHNFNSNDLNFSYIPKNNSNNNLNQNFNNDVNGINNMGQLPQNLNAMSLASIYSQLTGNSFPQQPPSSFFNNNNNNMNVNNSNNIINSSNNNSNSTINIAANNVKPSNPNGAPSYPRSSFYLGPTSLIDYNLINHVKVDKIDQIQISPSLALRKVAPNVQFLLRDDFNEKLYLKQEQELDLVEKLIHPHGKTLVDIFFKVVHPHYPILHEKVFMEKYSRSYRELTTPLLASIYCLSLEWWEFHPQLIGFPKPDVKKQLMDIAIRSFFEVVERPKLSIVQAGLLILKCRSETSNNWVIASEVVALAEELGLGIDCQEWRLPKWERGLRRRLAWAVWSMEKWTSSNEGRFSHLILGRNWMVKMLSDEDFPNDIGTHSLTNKKNGTNNNNNSFNGGTPNTNISNNTPNNALNGAGLNSNGQPMLSTSILDSNLSSEEIKDKKQLFQQYVSLSIILGEILDTFYTLGAMSVTNNIEYVLKLAKPLQLKLREWYHSLPPKLSMNHLEQGKFNSNAALTLAYFGTEICLHRKILTILDSDKSPGNTPELKKVCRDAANTRVLAAIDFVSDLKPEHINGFWYSCSSNNLSLIGSFIALLYCTSDSLEEKNTYRGYLKKYINILKTSLVNFQKAQLALEFSQLLDDILI</sequence>
<gene>
    <name evidence="9" type="ORF">HANVADRAFT_53682</name>
</gene>
<dbReference type="SMART" id="SM00066">
    <property type="entry name" value="GAL4"/>
    <property type="match status" value="1"/>
</dbReference>
<comment type="caution">
    <text evidence="9">The sequence shown here is derived from an EMBL/GenBank/DDBJ whole genome shotgun (WGS) entry which is preliminary data.</text>
</comment>
<evidence type="ECO:0000256" key="6">
    <source>
        <dbReference type="ARBA" id="ARBA00023242"/>
    </source>
</evidence>
<proteinExistence type="predicted"/>
<feature type="region of interest" description="Disordered" evidence="7">
    <location>
        <begin position="1"/>
        <end position="30"/>
    </location>
</feature>
<dbReference type="Proteomes" id="UP000092321">
    <property type="component" value="Unassembled WGS sequence"/>
</dbReference>
<evidence type="ECO:0000256" key="3">
    <source>
        <dbReference type="ARBA" id="ARBA00023015"/>
    </source>
</evidence>
<feature type="compositionally biased region" description="Low complexity" evidence="7">
    <location>
        <begin position="88"/>
        <end position="104"/>
    </location>
</feature>
<feature type="compositionally biased region" description="Basic and acidic residues" evidence="7">
    <location>
        <begin position="181"/>
        <end position="192"/>
    </location>
</feature>
<feature type="compositionally biased region" description="Low complexity" evidence="7">
    <location>
        <begin position="156"/>
        <end position="165"/>
    </location>
</feature>
<dbReference type="InterPro" id="IPR050797">
    <property type="entry name" value="Carb_Metab_Trans_Reg"/>
</dbReference>
<dbReference type="GO" id="GO:0003677">
    <property type="term" value="F:DNA binding"/>
    <property type="evidence" value="ECO:0007669"/>
    <property type="project" value="UniProtKB-KW"/>
</dbReference>
<keyword evidence="6" id="KW-0539">Nucleus</keyword>
<dbReference type="PANTHER" id="PTHR31668:SF4">
    <property type="entry name" value="TRANSCRIPTIONAL ACTIVATOR PROTEIN DAL81"/>
    <property type="match status" value="1"/>
</dbReference>
<evidence type="ECO:0000256" key="5">
    <source>
        <dbReference type="ARBA" id="ARBA00023163"/>
    </source>
</evidence>
<keyword evidence="5" id="KW-0804">Transcription</keyword>
<feature type="region of interest" description="Disordered" evidence="7">
    <location>
        <begin position="64"/>
        <end position="192"/>
    </location>
</feature>
<evidence type="ECO:0000256" key="4">
    <source>
        <dbReference type="ARBA" id="ARBA00023125"/>
    </source>
</evidence>
<protein>
    <recommendedName>
        <fullName evidence="8">Zn(2)-C6 fungal-type domain-containing protein</fullName>
    </recommendedName>
</protein>
<dbReference type="InterPro" id="IPR036864">
    <property type="entry name" value="Zn2-C6_fun-type_DNA-bd_sf"/>
</dbReference>
<dbReference type="SUPFAM" id="SSF57701">
    <property type="entry name" value="Zn2/Cys6 DNA-binding domain"/>
    <property type="match status" value="1"/>
</dbReference>
<dbReference type="GO" id="GO:0000981">
    <property type="term" value="F:DNA-binding transcription factor activity, RNA polymerase II-specific"/>
    <property type="evidence" value="ECO:0007669"/>
    <property type="project" value="InterPro"/>
</dbReference>
<evidence type="ECO:0000259" key="8">
    <source>
        <dbReference type="PROSITE" id="PS50048"/>
    </source>
</evidence>
<dbReference type="CDD" id="cd12148">
    <property type="entry name" value="fungal_TF_MHR"/>
    <property type="match status" value="1"/>
</dbReference>
<feature type="domain" description="Zn(2)-C6 fungal-type" evidence="8">
    <location>
        <begin position="189"/>
        <end position="221"/>
    </location>
</feature>
<dbReference type="InterPro" id="IPR001138">
    <property type="entry name" value="Zn2Cys6_DnaBD"/>
</dbReference>
<name>A0A1B7TAJ3_9ASCO</name>
<keyword evidence="2" id="KW-0862">Zinc</keyword>
<evidence type="ECO:0000313" key="10">
    <source>
        <dbReference type="Proteomes" id="UP000092321"/>
    </source>
</evidence>
<dbReference type="GO" id="GO:0005634">
    <property type="term" value="C:nucleus"/>
    <property type="evidence" value="ECO:0007669"/>
    <property type="project" value="TreeGrafter"/>
</dbReference>
<evidence type="ECO:0000256" key="7">
    <source>
        <dbReference type="SAM" id="MobiDB-lite"/>
    </source>
</evidence>
<feature type="compositionally biased region" description="Polar residues" evidence="7">
    <location>
        <begin position="105"/>
        <end position="118"/>
    </location>
</feature>
<dbReference type="SMART" id="SM00906">
    <property type="entry name" value="Fungal_trans"/>
    <property type="match status" value="1"/>
</dbReference>
<dbReference type="OrthoDB" id="2264294at2759"/>
<dbReference type="InterPro" id="IPR007219">
    <property type="entry name" value="XnlR_reg_dom"/>
</dbReference>
<accession>A0A1B7TAJ3</accession>
<feature type="compositionally biased region" description="Low complexity" evidence="7">
    <location>
        <begin position="119"/>
        <end position="144"/>
    </location>
</feature>
<keyword evidence="1" id="KW-0479">Metal-binding</keyword>
<feature type="compositionally biased region" description="Polar residues" evidence="7">
    <location>
        <begin position="406"/>
        <end position="421"/>
    </location>
</feature>
<keyword evidence="4" id="KW-0238">DNA-binding</keyword>
<dbReference type="GO" id="GO:0001080">
    <property type="term" value="P:nitrogen catabolite activation of transcription from RNA polymerase II promoter"/>
    <property type="evidence" value="ECO:0007669"/>
    <property type="project" value="TreeGrafter"/>
</dbReference>
<dbReference type="PROSITE" id="PS50048">
    <property type="entry name" value="ZN2_CY6_FUNGAL_2"/>
    <property type="match status" value="1"/>
</dbReference>
<dbReference type="CDD" id="cd00067">
    <property type="entry name" value="GAL4"/>
    <property type="match status" value="1"/>
</dbReference>
<feature type="compositionally biased region" description="Polar residues" evidence="7">
    <location>
        <begin position="74"/>
        <end position="87"/>
    </location>
</feature>
<dbReference type="GO" id="GO:0006351">
    <property type="term" value="P:DNA-templated transcription"/>
    <property type="evidence" value="ECO:0007669"/>
    <property type="project" value="InterPro"/>
</dbReference>
<evidence type="ECO:0000256" key="1">
    <source>
        <dbReference type="ARBA" id="ARBA00022723"/>
    </source>
</evidence>
<keyword evidence="3" id="KW-0805">Transcription regulation</keyword>
<feature type="compositionally biased region" description="Low complexity" evidence="7">
    <location>
        <begin position="10"/>
        <end position="30"/>
    </location>
</feature>
<keyword evidence="10" id="KW-1185">Reference proteome</keyword>
<evidence type="ECO:0000313" key="9">
    <source>
        <dbReference type="EMBL" id="OBA25766.1"/>
    </source>
</evidence>
<dbReference type="PANTHER" id="PTHR31668">
    <property type="entry name" value="GLUCOSE TRANSPORT TRANSCRIPTION REGULATOR RGT1-RELATED-RELATED"/>
    <property type="match status" value="1"/>
</dbReference>
<dbReference type="GO" id="GO:0008270">
    <property type="term" value="F:zinc ion binding"/>
    <property type="evidence" value="ECO:0007669"/>
    <property type="project" value="InterPro"/>
</dbReference>
<feature type="compositionally biased region" description="Low complexity" evidence="7">
    <location>
        <begin position="789"/>
        <end position="814"/>
    </location>
</feature>
<dbReference type="EMBL" id="LXPE01000046">
    <property type="protein sequence ID" value="OBA25766.1"/>
    <property type="molecule type" value="Genomic_DNA"/>
</dbReference>
<dbReference type="AlphaFoldDB" id="A0A1B7TAJ3"/>
<feature type="region of interest" description="Disordered" evidence="7">
    <location>
        <begin position="398"/>
        <end position="421"/>
    </location>
</feature>